<dbReference type="FunCoup" id="W4KDU2">
    <property type="interactions" value="652"/>
</dbReference>
<organism evidence="18 19">
    <name type="scientific">Heterobasidion irregulare (strain TC 32-1)</name>
    <dbReference type="NCBI Taxonomy" id="747525"/>
    <lineage>
        <taxon>Eukaryota</taxon>
        <taxon>Fungi</taxon>
        <taxon>Dikarya</taxon>
        <taxon>Basidiomycota</taxon>
        <taxon>Agaricomycotina</taxon>
        <taxon>Agaricomycetes</taxon>
        <taxon>Russulales</taxon>
        <taxon>Bondarzewiaceae</taxon>
        <taxon>Heterobasidion</taxon>
        <taxon>Heterobasidion annosum species complex</taxon>
    </lineage>
</organism>
<evidence type="ECO:0000256" key="6">
    <source>
        <dbReference type="ARBA" id="ARBA00017032"/>
    </source>
</evidence>
<dbReference type="EC" id="6.1.1.20" evidence="5"/>
<dbReference type="PANTHER" id="PTHR10947:SF0">
    <property type="entry name" value="PHENYLALANINE--TRNA LIGASE BETA SUBUNIT"/>
    <property type="match status" value="1"/>
</dbReference>
<keyword evidence="8" id="KW-0436">Ligase</keyword>
<keyword evidence="9" id="KW-0479">Metal-binding</keyword>
<evidence type="ECO:0000256" key="14">
    <source>
        <dbReference type="ARBA" id="ARBA00023146"/>
    </source>
</evidence>
<dbReference type="OrthoDB" id="1698572at2759"/>
<evidence type="ECO:0000256" key="5">
    <source>
        <dbReference type="ARBA" id="ARBA00012814"/>
    </source>
</evidence>
<keyword evidence="7" id="KW-0963">Cytoplasm</keyword>
<keyword evidence="10" id="KW-0547">Nucleotide-binding</keyword>
<evidence type="ECO:0000256" key="3">
    <source>
        <dbReference type="ARBA" id="ARBA00007438"/>
    </source>
</evidence>
<dbReference type="InterPro" id="IPR020825">
    <property type="entry name" value="Phe-tRNA_synthase-like_B3/B4"/>
</dbReference>
<comment type="similarity">
    <text evidence="3">Belongs to the phenylalanyl-tRNA synthetase beta subunit family. Type 2 subfamily.</text>
</comment>
<dbReference type="GO" id="GO:0000287">
    <property type="term" value="F:magnesium ion binding"/>
    <property type="evidence" value="ECO:0007669"/>
    <property type="project" value="InterPro"/>
</dbReference>
<dbReference type="InterPro" id="IPR005146">
    <property type="entry name" value="B3/B4_tRNA-bd"/>
</dbReference>
<keyword evidence="19" id="KW-1185">Reference proteome</keyword>
<dbReference type="GO" id="GO:0004826">
    <property type="term" value="F:phenylalanine-tRNA ligase activity"/>
    <property type="evidence" value="ECO:0007669"/>
    <property type="project" value="UniProtKB-EC"/>
</dbReference>
<sequence length="627" mass="70656">MPTVSVDKEDLWERLEQKFTKEEFDKLCFEFGIELDEDTTEEVEEAIKKGLPAERPQLKIEIPANRYDLLCIEGIARALRVFLGKGEAPQYKLVYPPGGEADLLEVTVSPETQQVRPFFASAILRNVTFTQRSYDSFIDLQDKLHQNICRKRSLVAIGTHDLDTITRPFTYEARPPKDIKFVPLNKTKEYTAEELMTVYESDKHIGRYLHIIRDSPVYPIIYDAEGRVSSWPPIINSEHSKISLNTRNVYIDITATDLTKLNIVANIISTMFSEYCAEPFTIEPVKVIYPDGRVVITPDISSRPMEAHATYVNSCTGLSLSSSEVQGLLERMSLPTQVSPTEPDTLLVKVPATRPDILHECDIMEDAAIAYGYNNLPDTFPATSTVAQPLAVSKLTDIIRHEWAFAGWVEVLPLILCSHEENFEWLNIPDDNATAVKIGNPKTLEFQVVRTSLLPGLLKTVRENRSHALPLRIFEAADVVFKDEARERQARNARHAAAVWCNKTAGFEVVHGLLDRAMAMLEVPRITSTDAHAPTGYYLKERPDPTFFPGRAATIYYRAPREDGAPPAGALGKLRSLIHHADREIGKLGILHPSVLEKFDIGYPCSALEFSLEPFKKKMSAMWTNDE</sequence>
<dbReference type="KEGG" id="hir:HETIRDRAFT_381185"/>
<comment type="catalytic activity">
    <reaction evidence="16">
        <text>tRNA(Phe) + L-phenylalanine + ATP = L-phenylalanyl-tRNA(Phe) + AMP + diphosphate + H(+)</text>
        <dbReference type="Rhea" id="RHEA:19413"/>
        <dbReference type="Rhea" id="RHEA-COMP:9668"/>
        <dbReference type="Rhea" id="RHEA-COMP:9699"/>
        <dbReference type="ChEBI" id="CHEBI:15378"/>
        <dbReference type="ChEBI" id="CHEBI:30616"/>
        <dbReference type="ChEBI" id="CHEBI:33019"/>
        <dbReference type="ChEBI" id="CHEBI:58095"/>
        <dbReference type="ChEBI" id="CHEBI:78442"/>
        <dbReference type="ChEBI" id="CHEBI:78531"/>
        <dbReference type="ChEBI" id="CHEBI:456215"/>
        <dbReference type="EC" id="6.1.1.20"/>
    </reaction>
</comment>
<dbReference type="GO" id="GO:0006432">
    <property type="term" value="P:phenylalanyl-tRNA aminoacylation"/>
    <property type="evidence" value="ECO:0007669"/>
    <property type="project" value="InterPro"/>
</dbReference>
<dbReference type="Pfam" id="PF03484">
    <property type="entry name" value="B5"/>
    <property type="match status" value="1"/>
</dbReference>
<dbReference type="InParanoid" id="W4KDU2"/>
<dbReference type="SMART" id="SM00874">
    <property type="entry name" value="B5"/>
    <property type="match status" value="1"/>
</dbReference>
<comment type="subcellular location">
    <subcellularLocation>
        <location evidence="2">Cytoplasm</location>
    </subcellularLocation>
</comment>
<dbReference type="SUPFAM" id="SSF56037">
    <property type="entry name" value="PheT/TilS domain"/>
    <property type="match status" value="1"/>
</dbReference>
<dbReference type="FunFam" id="3.30.56.10:FF:000006">
    <property type="entry name" value="Phenylalanyl-tRNA synthetase subunit beta"/>
    <property type="match status" value="1"/>
</dbReference>
<dbReference type="InterPro" id="IPR004531">
    <property type="entry name" value="Phe-tRNA-synth_IIc_bsu_arc_euk"/>
</dbReference>
<dbReference type="CDD" id="cd00769">
    <property type="entry name" value="PheRS_beta_core"/>
    <property type="match status" value="1"/>
</dbReference>
<dbReference type="Gene3D" id="3.50.40.10">
    <property type="entry name" value="Phenylalanyl-trna Synthetase, Chain B, domain 3"/>
    <property type="match status" value="1"/>
</dbReference>
<evidence type="ECO:0000256" key="12">
    <source>
        <dbReference type="ARBA" id="ARBA00022842"/>
    </source>
</evidence>
<evidence type="ECO:0000313" key="18">
    <source>
        <dbReference type="EMBL" id="ETW83914.1"/>
    </source>
</evidence>
<protein>
    <recommendedName>
        <fullName evidence="6">Phenylalanine--tRNA ligase beta subunit</fullName>
        <ecNumber evidence="5">6.1.1.20</ecNumber>
    </recommendedName>
    <alternativeName>
        <fullName evidence="15">Phenylalanyl-tRNA synthetase beta subunit</fullName>
    </alternativeName>
</protein>
<dbReference type="PANTHER" id="PTHR10947">
    <property type="entry name" value="PHENYLALANYL-TRNA SYNTHETASE BETA CHAIN AND LEUCINE-RICH REPEAT-CONTAINING PROTEIN 47"/>
    <property type="match status" value="1"/>
</dbReference>
<accession>W4KDU2</accession>
<dbReference type="Gene3D" id="3.30.56.10">
    <property type="match status" value="2"/>
</dbReference>
<keyword evidence="13" id="KW-0648">Protein biosynthesis</keyword>
<evidence type="ECO:0000256" key="16">
    <source>
        <dbReference type="ARBA" id="ARBA00049255"/>
    </source>
</evidence>
<dbReference type="AlphaFoldDB" id="W4KDU2"/>
<dbReference type="GO" id="GO:0005524">
    <property type="term" value="F:ATP binding"/>
    <property type="evidence" value="ECO:0007669"/>
    <property type="project" value="UniProtKB-KW"/>
</dbReference>
<dbReference type="InterPro" id="IPR045864">
    <property type="entry name" value="aa-tRNA-synth_II/BPL/LPL"/>
</dbReference>
<dbReference type="PROSITE" id="PS51483">
    <property type="entry name" value="B5"/>
    <property type="match status" value="1"/>
</dbReference>
<keyword evidence="14" id="KW-0030">Aminoacyl-tRNA synthetase</keyword>
<evidence type="ECO:0000313" key="19">
    <source>
        <dbReference type="Proteomes" id="UP000030671"/>
    </source>
</evidence>
<dbReference type="Pfam" id="PF17759">
    <property type="entry name" value="tRNA_synthFbeta"/>
    <property type="match status" value="1"/>
</dbReference>
<dbReference type="SUPFAM" id="SSF55681">
    <property type="entry name" value="Class II aaRS and biotin synthetases"/>
    <property type="match status" value="1"/>
</dbReference>
<dbReference type="HOGENOM" id="CLU_020279_2_0_1"/>
<dbReference type="InterPro" id="IPR005147">
    <property type="entry name" value="tRNA_synthase_B5-dom"/>
</dbReference>
<evidence type="ECO:0000256" key="7">
    <source>
        <dbReference type="ARBA" id="ARBA00022490"/>
    </source>
</evidence>
<dbReference type="SUPFAM" id="SSF46955">
    <property type="entry name" value="Putative DNA-binding domain"/>
    <property type="match status" value="2"/>
</dbReference>
<dbReference type="FunFam" id="3.30.56.10:FF:000004">
    <property type="entry name" value="Phenylalanyl-tRNA synthetase, beta subunit"/>
    <property type="match status" value="1"/>
</dbReference>
<keyword evidence="11" id="KW-0067">ATP-binding</keyword>
<dbReference type="InterPro" id="IPR040659">
    <property type="entry name" value="PhetRS_B1"/>
</dbReference>
<evidence type="ECO:0000256" key="1">
    <source>
        <dbReference type="ARBA" id="ARBA00001946"/>
    </source>
</evidence>
<comment type="cofactor">
    <cofactor evidence="1">
        <name>Mg(2+)</name>
        <dbReference type="ChEBI" id="CHEBI:18420"/>
    </cofactor>
</comment>
<dbReference type="EMBL" id="KI925456">
    <property type="protein sequence ID" value="ETW83914.1"/>
    <property type="molecule type" value="Genomic_DNA"/>
</dbReference>
<dbReference type="NCBIfam" id="TIGR00471">
    <property type="entry name" value="pheT_arch"/>
    <property type="match status" value="1"/>
</dbReference>
<dbReference type="GeneID" id="20672056"/>
<evidence type="ECO:0000256" key="8">
    <source>
        <dbReference type="ARBA" id="ARBA00022598"/>
    </source>
</evidence>
<reference evidence="18 19" key="1">
    <citation type="journal article" date="2012" name="New Phytol.">
        <title>Insight into trade-off between wood decay and parasitism from the genome of a fungal forest pathogen.</title>
        <authorList>
            <person name="Olson A."/>
            <person name="Aerts A."/>
            <person name="Asiegbu F."/>
            <person name="Belbahri L."/>
            <person name="Bouzid O."/>
            <person name="Broberg A."/>
            <person name="Canback B."/>
            <person name="Coutinho P.M."/>
            <person name="Cullen D."/>
            <person name="Dalman K."/>
            <person name="Deflorio G."/>
            <person name="van Diepen L.T."/>
            <person name="Dunand C."/>
            <person name="Duplessis S."/>
            <person name="Durling M."/>
            <person name="Gonthier P."/>
            <person name="Grimwood J."/>
            <person name="Fossdal C.G."/>
            <person name="Hansson D."/>
            <person name="Henrissat B."/>
            <person name="Hietala A."/>
            <person name="Himmelstrand K."/>
            <person name="Hoffmeister D."/>
            <person name="Hogberg N."/>
            <person name="James T.Y."/>
            <person name="Karlsson M."/>
            <person name="Kohler A."/>
            <person name="Kues U."/>
            <person name="Lee Y.H."/>
            <person name="Lin Y.C."/>
            <person name="Lind M."/>
            <person name="Lindquist E."/>
            <person name="Lombard V."/>
            <person name="Lucas S."/>
            <person name="Lunden K."/>
            <person name="Morin E."/>
            <person name="Murat C."/>
            <person name="Park J."/>
            <person name="Raffaello T."/>
            <person name="Rouze P."/>
            <person name="Salamov A."/>
            <person name="Schmutz J."/>
            <person name="Solheim H."/>
            <person name="Stahlberg J."/>
            <person name="Velez H."/>
            <person name="de Vries R.P."/>
            <person name="Wiebenga A."/>
            <person name="Woodward S."/>
            <person name="Yakovlev I."/>
            <person name="Garbelotto M."/>
            <person name="Martin F."/>
            <person name="Grigoriev I.V."/>
            <person name="Stenlid J."/>
        </authorList>
    </citation>
    <scope>NUCLEOTIDE SEQUENCE [LARGE SCALE GENOMIC DNA]</scope>
    <source>
        <strain evidence="18 19">TC 32-1</strain>
    </source>
</reference>
<proteinExistence type="inferred from homology"/>
<dbReference type="SMART" id="SM00873">
    <property type="entry name" value="B3_4"/>
    <property type="match status" value="1"/>
</dbReference>
<feature type="domain" description="B5" evidence="17">
    <location>
        <begin position="300"/>
        <end position="378"/>
    </location>
</feature>
<dbReference type="STRING" id="747525.W4KDU2"/>
<dbReference type="RefSeq" id="XP_009543643.1">
    <property type="nucleotide sequence ID" value="XM_009545348.1"/>
</dbReference>
<evidence type="ECO:0000256" key="11">
    <source>
        <dbReference type="ARBA" id="ARBA00022840"/>
    </source>
</evidence>
<dbReference type="eggNOG" id="KOG2472">
    <property type="taxonomic scope" value="Eukaryota"/>
</dbReference>
<dbReference type="InterPro" id="IPR045060">
    <property type="entry name" value="Phe-tRNA-ligase_IIc_bsu"/>
</dbReference>
<dbReference type="GO" id="GO:0009328">
    <property type="term" value="C:phenylalanine-tRNA ligase complex"/>
    <property type="evidence" value="ECO:0007669"/>
    <property type="project" value="TreeGrafter"/>
</dbReference>
<evidence type="ECO:0000256" key="13">
    <source>
        <dbReference type="ARBA" id="ARBA00022917"/>
    </source>
</evidence>
<dbReference type="Gene3D" id="3.30.930.10">
    <property type="entry name" value="Bira Bifunctional Protein, Domain 2"/>
    <property type="match status" value="1"/>
</dbReference>
<dbReference type="Pfam" id="PF18262">
    <property type="entry name" value="PhetRS_B1"/>
    <property type="match status" value="1"/>
</dbReference>
<comment type="subunit">
    <text evidence="4">Tetramer of two alpha and two beta subunits.</text>
</comment>
<evidence type="ECO:0000256" key="2">
    <source>
        <dbReference type="ARBA" id="ARBA00004496"/>
    </source>
</evidence>
<evidence type="ECO:0000256" key="4">
    <source>
        <dbReference type="ARBA" id="ARBA00011209"/>
    </source>
</evidence>
<dbReference type="FunFam" id="3.50.40.10:FF:000002">
    <property type="entry name" value="phenylalanine--tRNA ligase beta subunit"/>
    <property type="match status" value="1"/>
</dbReference>
<evidence type="ECO:0000256" key="15">
    <source>
        <dbReference type="ARBA" id="ARBA00033189"/>
    </source>
</evidence>
<dbReference type="InterPro" id="IPR009061">
    <property type="entry name" value="DNA-bd_dom_put_sf"/>
</dbReference>
<evidence type="ECO:0000256" key="10">
    <source>
        <dbReference type="ARBA" id="ARBA00022741"/>
    </source>
</evidence>
<evidence type="ECO:0000256" key="9">
    <source>
        <dbReference type="ARBA" id="ARBA00022723"/>
    </source>
</evidence>
<dbReference type="InterPro" id="IPR041616">
    <property type="entry name" value="PheRS_beta_core"/>
</dbReference>
<evidence type="ECO:0000259" key="17">
    <source>
        <dbReference type="PROSITE" id="PS51483"/>
    </source>
</evidence>
<keyword evidence="12" id="KW-0460">Magnesium</keyword>
<dbReference type="Pfam" id="PF03483">
    <property type="entry name" value="B3_4"/>
    <property type="match status" value="1"/>
</dbReference>
<dbReference type="GO" id="GO:0003723">
    <property type="term" value="F:RNA binding"/>
    <property type="evidence" value="ECO:0007669"/>
    <property type="project" value="InterPro"/>
</dbReference>
<name>W4KDU2_HETIT</name>
<gene>
    <name evidence="18" type="ORF">HETIRDRAFT_381185</name>
</gene>
<dbReference type="Proteomes" id="UP000030671">
    <property type="component" value="Unassembled WGS sequence"/>
</dbReference>